<proteinExistence type="predicted"/>
<sequence length="192" mass="22403">MLLENLKRPLFGCPSRGRLRNVDPNHFYMIYEFNAVLIDLRAQNWIKHNSFKSLETCLVLEDELAIHIVVEILGVRASINTCFIVRVGLIIRLGSFRVSDHIMSRVRFWELITNYFLENRDVDCFIVVLEFLWSESLLSPVESAEMWDDTGIFVIYLEIIDASRRFNIVLSGFGGILKSRVSALRMIRLYRV</sequence>
<comment type="caution">
    <text evidence="1">The sequence shown here is derived from an EMBL/GenBank/DDBJ whole genome shotgun (WGS) entry which is preliminary data.</text>
</comment>
<name>A0A4Z1K618_9HELO</name>
<accession>A0A4Z1K618</accession>
<organism evidence="1 2">
    <name type="scientific">Botrytis porri</name>
    <dbReference type="NCBI Taxonomy" id="87229"/>
    <lineage>
        <taxon>Eukaryota</taxon>
        <taxon>Fungi</taxon>
        <taxon>Dikarya</taxon>
        <taxon>Ascomycota</taxon>
        <taxon>Pezizomycotina</taxon>
        <taxon>Leotiomycetes</taxon>
        <taxon>Helotiales</taxon>
        <taxon>Sclerotiniaceae</taxon>
        <taxon>Botrytis</taxon>
    </lineage>
</organism>
<gene>
    <name evidence="1" type="ORF">BPOR_1481g00010</name>
</gene>
<evidence type="ECO:0000313" key="2">
    <source>
        <dbReference type="Proteomes" id="UP000297280"/>
    </source>
</evidence>
<dbReference type="AlphaFoldDB" id="A0A4Z1K618"/>
<keyword evidence="2" id="KW-1185">Reference proteome</keyword>
<dbReference type="Proteomes" id="UP000297280">
    <property type="component" value="Unassembled WGS sequence"/>
</dbReference>
<evidence type="ECO:0000313" key="1">
    <source>
        <dbReference type="EMBL" id="TGO80956.1"/>
    </source>
</evidence>
<protein>
    <submittedName>
        <fullName evidence="1">Uncharacterized protein</fullName>
    </submittedName>
</protein>
<dbReference type="EMBL" id="PQXO01001472">
    <property type="protein sequence ID" value="TGO80956.1"/>
    <property type="molecule type" value="Genomic_DNA"/>
</dbReference>
<reference evidence="1 2" key="1">
    <citation type="submission" date="2017-12" db="EMBL/GenBank/DDBJ databases">
        <title>Comparative genomics of Botrytis spp.</title>
        <authorList>
            <person name="Valero-Jimenez C.A."/>
            <person name="Tapia P."/>
            <person name="Veloso J."/>
            <person name="Silva-Moreno E."/>
            <person name="Staats M."/>
            <person name="Valdes J.H."/>
            <person name="Van Kan J.A.L."/>
        </authorList>
    </citation>
    <scope>NUCLEOTIDE SEQUENCE [LARGE SCALE GENOMIC DNA]</scope>
    <source>
        <strain evidence="1 2">MUCL3349</strain>
    </source>
</reference>